<accession>A0ABU9CQ69</accession>
<evidence type="ECO:0000256" key="1">
    <source>
        <dbReference type="SAM" id="SignalP"/>
    </source>
</evidence>
<dbReference type="Proteomes" id="UP001365405">
    <property type="component" value="Unassembled WGS sequence"/>
</dbReference>
<keyword evidence="1" id="KW-0732">Signal</keyword>
<sequence length="434" mass="46989">MRIAAGRPSTPFIAAAAAMALAAWAACSPARAADDDALALEAPTDAAPAARAETTAPAMRLYGELATGQLWRRGGLGHLDSRRASIDYSQTFRPAPGWRIVLSNRLDDMHPVDAGERATTNSLREAFASWQDEGGQTVVEFGRINLRNGPAYGTNPTDYFRTNSLRAIATADPLALRENRLGTVMLRAQRLWADGGLTLALAPKLADHRSDAPFSLDLGATNGQRRGLLTWSGKSGDRLGWQLLGYAEQGRGPQWGANGTALLSDAVVAHGEYSRGREHDRLAALLGEAAPSSVRSRWTGGLTYTAPTRTAITLEYAHDGAAPSRAVWDAAAAQGTDVLGAYLLDAQQRQDNASRGAWLVYVSQKSLGTKNLDLNGFVRVNADDRSRFTWAELRYHWDRIDGALQWWQASGNGRSEYGVIPNRQSLQVIVTLFH</sequence>
<gene>
    <name evidence="2" type="ORF">AACH10_23870</name>
</gene>
<dbReference type="EMBL" id="JBBUTH010000011">
    <property type="protein sequence ID" value="MEK8053315.1"/>
    <property type="molecule type" value="Genomic_DNA"/>
</dbReference>
<evidence type="ECO:0000313" key="2">
    <source>
        <dbReference type="EMBL" id="MEK8053315.1"/>
    </source>
</evidence>
<reference evidence="2 3" key="1">
    <citation type="submission" date="2024-04" db="EMBL/GenBank/DDBJ databases">
        <title>Novel species of the genus Ideonella isolated from streams.</title>
        <authorList>
            <person name="Lu H."/>
        </authorList>
    </citation>
    <scope>NUCLEOTIDE SEQUENCE [LARGE SCALE GENOMIC DNA]</scope>
    <source>
        <strain evidence="2 3">DXS22W</strain>
    </source>
</reference>
<feature type="chain" id="PRO_5045099094" description="Alginate export domain-containing protein" evidence="1">
    <location>
        <begin position="33"/>
        <end position="434"/>
    </location>
</feature>
<evidence type="ECO:0008006" key="4">
    <source>
        <dbReference type="Google" id="ProtNLM"/>
    </source>
</evidence>
<protein>
    <recommendedName>
        <fullName evidence="4">Alginate export domain-containing protein</fullName>
    </recommendedName>
</protein>
<feature type="signal peptide" evidence="1">
    <location>
        <begin position="1"/>
        <end position="32"/>
    </location>
</feature>
<proteinExistence type="predicted"/>
<comment type="caution">
    <text evidence="2">The sequence shown here is derived from an EMBL/GenBank/DDBJ whole genome shotgun (WGS) entry which is preliminary data.</text>
</comment>
<evidence type="ECO:0000313" key="3">
    <source>
        <dbReference type="Proteomes" id="UP001365405"/>
    </source>
</evidence>
<dbReference type="PROSITE" id="PS51257">
    <property type="entry name" value="PROKAR_LIPOPROTEIN"/>
    <property type="match status" value="1"/>
</dbReference>
<organism evidence="2 3">
    <name type="scientific">Pseudaquabacterium inlustre</name>
    <dbReference type="NCBI Taxonomy" id="2984192"/>
    <lineage>
        <taxon>Bacteria</taxon>
        <taxon>Pseudomonadati</taxon>
        <taxon>Pseudomonadota</taxon>
        <taxon>Betaproteobacteria</taxon>
        <taxon>Burkholderiales</taxon>
        <taxon>Sphaerotilaceae</taxon>
        <taxon>Pseudaquabacterium</taxon>
    </lineage>
</organism>
<name>A0ABU9CQ69_9BURK</name>
<keyword evidence="3" id="KW-1185">Reference proteome</keyword>
<dbReference type="RefSeq" id="WP_341413055.1">
    <property type="nucleotide sequence ID" value="NZ_JBBUTH010000011.1"/>
</dbReference>